<dbReference type="GO" id="GO:0055085">
    <property type="term" value="P:transmembrane transport"/>
    <property type="evidence" value="ECO:0007669"/>
    <property type="project" value="UniProtKB-ARBA"/>
</dbReference>
<evidence type="ECO:0000313" key="7">
    <source>
        <dbReference type="Proteomes" id="UP000036873"/>
    </source>
</evidence>
<dbReference type="InterPro" id="IPR027417">
    <property type="entry name" value="P-loop_NTPase"/>
</dbReference>
<reference evidence="7" key="1">
    <citation type="submission" date="2015-07" db="EMBL/GenBank/DDBJ databases">
        <title>Draft genome sequence of Acetobacterium bakii DSM 8293, a potential psychrophilic chemical producer through syngas fermentation.</title>
        <authorList>
            <person name="Song Y."/>
            <person name="Hwang S."/>
            <person name="Cho B.-K."/>
        </authorList>
    </citation>
    <scope>NUCLEOTIDE SEQUENCE [LARGE SCALE GENOMIC DNA]</scope>
    <source>
        <strain evidence="7">DSM 8239</strain>
    </source>
</reference>
<dbReference type="SMART" id="SM00382">
    <property type="entry name" value="AAA"/>
    <property type="match status" value="1"/>
</dbReference>
<dbReference type="InterPro" id="IPR050319">
    <property type="entry name" value="ABC_transp_ATP-bind"/>
</dbReference>
<dbReference type="PROSITE" id="PS50893">
    <property type="entry name" value="ABC_TRANSPORTER_2"/>
    <property type="match status" value="1"/>
</dbReference>
<proteinExistence type="inferred from homology"/>
<keyword evidence="4" id="KW-0067">ATP-binding</keyword>
<sequence length="266" mass="30180">MIELDNISKSYRKNIFGNQRTDIVKDISFRIKKGETLGLIGASGCGKTTLAKIATRLMKPTTGQIKFDGNDITELSETEMRKMRRHIQVMFQNPESALNPRIRIYDSIAEIMRIHKIHKKNTADEKRKVKELIEIVGLQEEHLIRYPGELSGGQVQRAVLARVLSVDPKFIVADEPTSMLDVSVQAQILKILKDAQKEYQFACLFISHNIGVVKAVSDRIAVMNEGVILEEGETNIIVDFPKTEFAKELMYNYYADFYVDADLVAN</sequence>
<name>A0A0L6TXD5_9FIRM</name>
<keyword evidence="3" id="KW-0547">Nucleotide-binding</keyword>
<keyword evidence="2" id="KW-0813">Transport</keyword>
<dbReference type="Gene3D" id="3.40.50.300">
    <property type="entry name" value="P-loop containing nucleotide triphosphate hydrolases"/>
    <property type="match status" value="1"/>
</dbReference>
<evidence type="ECO:0000256" key="1">
    <source>
        <dbReference type="ARBA" id="ARBA00005417"/>
    </source>
</evidence>
<accession>A0A0L6TXD5</accession>
<dbReference type="PANTHER" id="PTHR43776">
    <property type="entry name" value="TRANSPORT ATP-BINDING PROTEIN"/>
    <property type="match status" value="1"/>
</dbReference>
<dbReference type="GO" id="GO:0016887">
    <property type="term" value="F:ATP hydrolysis activity"/>
    <property type="evidence" value="ECO:0007669"/>
    <property type="project" value="InterPro"/>
</dbReference>
<gene>
    <name evidence="6" type="ORF">AKG39_15640</name>
</gene>
<dbReference type="OrthoDB" id="9809450at2"/>
<organism evidence="6 7">
    <name type="scientific">Acetobacterium bakii</name>
    <dbReference type="NCBI Taxonomy" id="52689"/>
    <lineage>
        <taxon>Bacteria</taxon>
        <taxon>Bacillati</taxon>
        <taxon>Bacillota</taxon>
        <taxon>Clostridia</taxon>
        <taxon>Eubacteriales</taxon>
        <taxon>Eubacteriaceae</taxon>
        <taxon>Acetobacterium</taxon>
    </lineage>
</organism>
<feature type="domain" description="ABC transporter" evidence="5">
    <location>
        <begin position="2"/>
        <end position="250"/>
    </location>
</feature>
<dbReference type="AlphaFoldDB" id="A0A0L6TXD5"/>
<dbReference type="InterPro" id="IPR003593">
    <property type="entry name" value="AAA+_ATPase"/>
</dbReference>
<dbReference type="STRING" id="52689.AKG39_15640"/>
<dbReference type="PANTHER" id="PTHR43776:SF7">
    <property type="entry name" value="D,D-DIPEPTIDE TRANSPORT ATP-BINDING PROTEIN DDPF-RELATED"/>
    <property type="match status" value="1"/>
</dbReference>
<evidence type="ECO:0000256" key="4">
    <source>
        <dbReference type="ARBA" id="ARBA00022840"/>
    </source>
</evidence>
<protein>
    <recommendedName>
        <fullName evidence="5">ABC transporter domain-containing protein</fullName>
    </recommendedName>
</protein>
<dbReference type="CDD" id="cd03257">
    <property type="entry name" value="ABC_NikE_OppD_transporters"/>
    <property type="match status" value="1"/>
</dbReference>
<comment type="caution">
    <text evidence="6">The sequence shown here is derived from an EMBL/GenBank/DDBJ whole genome shotgun (WGS) entry which is preliminary data.</text>
</comment>
<evidence type="ECO:0000256" key="2">
    <source>
        <dbReference type="ARBA" id="ARBA00022448"/>
    </source>
</evidence>
<dbReference type="RefSeq" id="WP_050741343.1">
    <property type="nucleotide sequence ID" value="NZ_LGYO01000044.1"/>
</dbReference>
<dbReference type="Proteomes" id="UP000036873">
    <property type="component" value="Unassembled WGS sequence"/>
</dbReference>
<dbReference type="InterPro" id="IPR003439">
    <property type="entry name" value="ABC_transporter-like_ATP-bd"/>
</dbReference>
<dbReference type="Pfam" id="PF00005">
    <property type="entry name" value="ABC_tran"/>
    <property type="match status" value="1"/>
</dbReference>
<keyword evidence="7" id="KW-1185">Reference proteome</keyword>
<evidence type="ECO:0000259" key="5">
    <source>
        <dbReference type="PROSITE" id="PS50893"/>
    </source>
</evidence>
<evidence type="ECO:0000313" key="6">
    <source>
        <dbReference type="EMBL" id="KNZ40742.1"/>
    </source>
</evidence>
<comment type="similarity">
    <text evidence="1">Belongs to the ABC transporter superfamily.</text>
</comment>
<dbReference type="GO" id="GO:0005524">
    <property type="term" value="F:ATP binding"/>
    <property type="evidence" value="ECO:0007669"/>
    <property type="project" value="UniProtKB-KW"/>
</dbReference>
<evidence type="ECO:0000256" key="3">
    <source>
        <dbReference type="ARBA" id="ARBA00022741"/>
    </source>
</evidence>
<dbReference type="EMBL" id="LGYO01000044">
    <property type="protein sequence ID" value="KNZ40742.1"/>
    <property type="molecule type" value="Genomic_DNA"/>
</dbReference>
<dbReference type="SUPFAM" id="SSF52540">
    <property type="entry name" value="P-loop containing nucleoside triphosphate hydrolases"/>
    <property type="match status" value="1"/>
</dbReference>